<dbReference type="PANTHER" id="PTHR10288">
    <property type="entry name" value="KH DOMAIN CONTAINING RNA BINDING PROTEIN"/>
    <property type="match status" value="1"/>
</dbReference>
<evidence type="ECO:0000313" key="5">
    <source>
        <dbReference type="Proteomes" id="UP000001554"/>
    </source>
</evidence>
<feature type="region of interest" description="Disordered" evidence="3">
    <location>
        <begin position="394"/>
        <end position="433"/>
    </location>
</feature>
<name>A0A9J7LKD9_BRAFL</name>
<dbReference type="CDD" id="cd22398">
    <property type="entry name" value="KH-I_FUBP_rpt3"/>
    <property type="match status" value="1"/>
</dbReference>
<dbReference type="CDD" id="cd22397">
    <property type="entry name" value="KH-I_FUBP_rpt2"/>
    <property type="match status" value="1"/>
</dbReference>
<dbReference type="RefSeq" id="XP_035683363.1">
    <property type="nucleotide sequence ID" value="XM_035827470.1"/>
</dbReference>
<feature type="compositionally biased region" description="Low complexity" evidence="3">
    <location>
        <begin position="640"/>
        <end position="678"/>
    </location>
</feature>
<evidence type="ECO:0000256" key="2">
    <source>
        <dbReference type="PROSITE-ProRule" id="PRU00117"/>
    </source>
</evidence>
<feature type="domain" description="K Homology" evidence="4">
    <location>
        <begin position="424"/>
        <end position="497"/>
    </location>
</feature>
<dbReference type="Gene3D" id="3.30.1370.10">
    <property type="entry name" value="K Homology domain, type 1"/>
    <property type="match status" value="4"/>
</dbReference>
<dbReference type="GeneID" id="118420626"/>
<dbReference type="SMART" id="SM00322">
    <property type="entry name" value="KH"/>
    <property type="match status" value="4"/>
</dbReference>
<evidence type="ECO:0000256" key="1">
    <source>
        <dbReference type="ARBA" id="ARBA00022737"/>
    </source>
</evidence>
<feature type="region of interest" description="Disordered" evidence="3">
    <location>
        <begin position="35"/>
        <end position="82"/>
    </location>
</feature>
<dbReference type="OMA" id="QPWGPYG"/>
<dbReference type="CDD" id="cd22399">
    <property type="entry name" value="KH-I_FUBP_rpt4"/>
    <property type="match status" value="1"/>
</dbReference>
<feature type="compositionally biased region" description="Basic and acidic residues" evidence="3">
    <location>
        <begin position="628"/>
        <end position="638"/>
    </location>
</feature>
<dbReference type="InterPro" id="IPR004087">
    <property type="entry name" value="KH_dom"/>
</dbReference>
<dbReference type="KEGG" id="bfo:118420626"/>
<feature type="compositionally biased region" description="Low complexity" evidence="3">
    <location>
        <begin position="691"/>
        <end position="710"/>
    </location>
</feature>
<dbReference type="PROSITE" id="PS50084">
    <property type="entry name" value="KH_TYPE_1"/>
    <property type="match status" value="4"/>
</dbReference>
<dbReference type="Proteomes" id="UP000001554">
    <property type="component" value="Chromosome 8"/>
</dbReference>
<feature type="domain" description="K Homology" evidence="4">
    <location>
        <begin position="307"/>
        <end position="377"/>
    </location>
</feature>
<dbReference type="FunFam" id="3.30.1370.10:FF:000007">
    <property type="entry name" value="far upstream element-binding protein 1 isoform X1"/>
    <property type="match status" value="1"/>
</dbReference>
<reference evidence="5" key="1">
    <citation type="journal article" date="2020" name="Nat. Ecol. Evol.">
        <title>Deeply conserved synteny resolves early events in vertebrate evolution.</title>
        <authorList>
            <person name="Simakov O."/>
            <person name="Marletaz F."/>
            <person name="Yue J.X."/>
            <person name="O'Connell B."/>
            <person name="Jenkins J."/>
            <person name="Brandt A."/>
            <person name="Calef R."/>
            <person name="Tung C.H."/>
            <person name="Huang T.K."/>
            <person name="Schmutz J."/>
            <person name="Satoh N."/>
            <person name="Yu J.K."/>
            <person name="Putnam N.H."/>
            <person name="Green R.E."/>
            <person name="Rokhsar D.S."/>
        </authorList>
    </citation>
    <scope>NUCLEOTIDE SEQUENCE [LARGE SCALE GENOMIC DNA]</scope>
    <source>
        <strain evidence="5">S238N-H82</strain>
    </source>
</reference>
<proteinExistence type="predicted"/>
<feature type="compositionally biased region" description="Low complexity" evidence="3">
    <location>
        <begin position="555"/>
        <end position="567"/>
    </location>
</feature>
<dbReference type="SUPFAM" id="SSF54791">
    <property type="entry name" value="Eukaryotic type KH-domain (KH-domain type I)"/>
    <property type="match status" value="4"/>
</dbReference>
<dbReference type="GO" id="GO:0006357">
    <property type="term" value="P:regulation of transcription by RNA polymerase II"/>
    <property type="evidence" value="ECO:0000318"/>
    <property type="project" value="GO_Central"/>
</dbReference>
<dbReference type="GO" id="GO:0003729">
    <property type="term" value="F:mRNA binding"/>
    <property type="evidence" value="ECO:0000318"/>
    <property type="project" value="GO_Central"/>
</dbReference>
<feature type="compositionally biased region" description="Low complexity" evidence="3">
    <location>
        <begin position="723"/>
        <end position="732"/>
    </location>
</feature>
<feature type="region of interest" description="Disordered" evidence="3">
    <location>
        <begin position="597"/>
        <end position="732"/>
    </location>
</feature>
<evidence type="ECO:0000256" key="3">
    <source>
        <dbReference type="SAM" id="MobiDB-lite"/>
    </source>
</evidence>
<feature type="region of interest" description="Disordered" evidence="3">
    <location>
        <begin position="500"/>
        <end position="583"/>
    </location>
</feature>
<sequence>MMDYSAVAPPSAMSTPETQNAAFADALQRARQIAAKIGGDGAVPETDSRKRGLEDGPGELNGTPDNMFRDYGDGEPEPKKLAAQNDPIGAQLAQQLAQQRNFSSSRAGGVVTEEYRVPDKMVGLIIGRGGEQITRLQAESGCKVQMAQDSGGLPERVCTLTGTPPSIEHAKRLIDQIIEKGRSSGATEQPGTTLPDGSIVTEMMIPGNKVGLVIGKGGETIRSLQERAGVKMVMIQDGPYMNAPEKPLRITGDPQKTQRAKDLVMDLITDKELEVGEGEFFGGGPPGMRRGGRDFDTNDYGSARGGGGGGMDIPVPRFAVGIVIGKGGEMIKKIQNESGVRVQFKPDDGQNPNRVCQLIGAPDRCQAAAHTIQNLVEDAQADFGFGGGRGFDPWNQRDQAGGGPGMGRGRGRGDWGRGPGGPGPMRTDEFPVPNNKCGLVIGKGGESIRTINQQSGAHVELMRNPPPHCEPGMKMFSIRGSPQQIDHAKQLIHEKISDDMHEPFGFGDRPFHPRKHGGPPGPPGGPGGPGGFNQGPPPPNQPPPPGGGPPPYAPQGWGNAYQQQWQQGQGGPNDPNKAAQDNAAAWQAYYAQYYNWQQQAQPPAPGQGPPQQAQQPGGGSGQQPDYSKAWEEYWKRTGEQPQQPQQQQQPQQPGGQQGAPAQQQTQQAGQQAGQSGQPDYTKAWEEYYKRQAQSQQQQQAAQPQQDYSQAWADYYRQYGGAPGQSQPGQQGQ</sequence>
<reference evidence="6" key="2">
    <citation type="submission" date="2025-08" db="UniProtKB">
        <authorList>
            <consortium name="RefSeq"/>
        </authorList>
    </citation>
    <scope>IDENTIFICATION</scope>
    <source>
        <strain evidence="6">S238N-H82</strain>
        <tissue evidence="6">Testes</tissue>
    </source>
</reference>
<evidence type="ECO:0000259" key="4">
    <source>
        <dbReference type="SMART" id="SM00322"/>
    </source>
</evidence>
<feature type="domain" description="K Homology" evidence="4">
    <location>
        <begin position="109"/>
        <end position="179"/>
    </location>
</feature>
<accession>A0A9J7LKD9</accession>
<feature type="compositionally biased region" description="Basic and acidic residues" evidence="3">
    <location>
        <begin position="67"/>
        <end position="80"/>
    </location>
</feature>
<dbReference type="Pfam" id="PF00013">
    <property type="entry name" value="KH_1"/>
    <property type="match status" value="4"/>
</dbReference>
<dbReference type="InterPro" id="IPR004088">
    <property type="entry name" value="KH_dom_type_1"/>
</dbReference>
<gene>
    <name evidence="6" type="primary">LOC118420626</name>
</gene>
<dbReference type="CDD" id="cd22396">
    <property type="entry name" value="KH-I_FUBP_rpt1"/>
    <property type="match status" value="1"/>
</dbReference>
<organism evidence="5 6">
    <name type="scientific">Branchiostoma floridae</name>
    <name type="common">Florida lancelet</name>
    <name type="synonym">Amphioxus</name>
    <dbReference type="NCBI Taxonomy" id="7739"/>
    <lineage>
        <taxon>Eukaryota</taxon>
        <taxon>Metazoa</taxon>
        <taxon>Chordata</taxon>
        <taxon>Cephalochordata</taxon>
        <taxon>Leptocardii</taxon>
        <taxon>Amphioxiformes</taxon>
        <taxon>Branchiostomatidae</taxon>
        <taxon>Branchiostoma</taxon>
    </lineage>
</organism>
<evidence type="ECO:0000313" key="6">
    <source>
        <dbReference type="RefSeq" id="XP_035683363.1"/>
    </source>
</evidence>
<dbReference type="GO" id="GO:0005634">
    <property type="term" value="C:nucleus"/>
    <property type="evidence" value="ECO:0000318"/>
    <property type="project" value="GO_Central"/>
</dbReference>
<dbReference type="InterPro" id="IPR036612">
    <property type="entry name" value="KH_dom_type_1_sf"/>
</dbReference>
<keyword evidence="1" id="KW-0677">Repeat</keyword>
<feature type="compositionally biased region" description="Pro residues" evidence="3">
    <location>
        <begin position="535"/>
        <end position="553"/>
    </location>
</feature>
<keyword evidence="2" id="KW-0694">RNA-binding</keyword>
<feature type="domain" description="K Homology" evidence="4">
    <location>
        <begin position="197"/>
        <end position="269"/>
    </location>
</feature>
<protein>
    <submittedName>
        <fullName evidence="6">Far upstream element-binding protein 1-like isoform X1</fullName>
    </submittedName>
</protein>
<dbReference type="GO" id="GO:0005737">
    <property type="term" value="C:cytoplasm"/>
    <property type="evidence" value="ECO:0000318"/>
    <property type="project" value="GO_Central"/>
</dbReference>
<dbReference type="OrthoDB" id="5204190at2759"/>
<keyword evidence="5" id="KW-1185">Reference proteome</keyword>
<dbReference type="AlphaFoldDB" id="A0A9J7LKD9"/>